<protein>
    <submittedName>
        <fullName evidence="1">Uncharacterized protein</fullName>
    </submittedName>
</protein>
<accession>A0A9X5CKZ5</accession>
<dbReference type="AlphaFoldDB" id="A0A9X5CKZ5"/>
<keyword evidence="2" id="KW-1185">Reference proteome</keyword>
<comment type="caution">
    <text evidence="1">The sequence shown here is derived from an EMBL/GenBank/DDBJ whole genome shotgun (WGS) entry which is preliminary data.</text>
</comment>
<dbReference type="Proteomes" id="UP000471745">
    <property type="component" value="Unassembled WGS sequence"/>
</dbReference>
<reference evidence="1 2" key="1">
    <citation type="submission" date="2020-01" db="EMBL/GenBank/DDBJ databases">
        <title>Insect and environment-associated Actinomycetes.</title>
        <authorList>
            <person name="Currrie C."/>
            <person name="Chevrette M."/>
            <person name="Carlson C."/>
            <person name="Stubbendieck R."/>
            <person name="Wendt-Pienkowski E."/>
        </authorList>
    </citation>
    <scope>NUCLEOTIDE SEQUENCE [LARGE SCALE GENOMIC DNA]</scope>
    <source>
        <strain evidence="1 2">SID8189</strain>
    </source>
</reference>
<evidence type="ECO:0000313" key="2">
    <source>
        <dbReference type="Proteomes" id="UP000471745"/>
    </source>
</evidence>
<sequence>MGEFVNSPRPSSDLAAVSTWWNGLAGSGFFVLPPPTRRRFTQADGHEEAALLLAARGGRGGTATDTTRPASFAYWHWDAHRNAFDRFGTLTGELLLHWGGDHATVAAGLGEGPPGFGIVDGGPRSAFRLDRITHRDDDGLPDPSDPDGVRQFLSMLGEPVDRAAPRLTYGPLSPAEAAWLHARLDEAPDVSAAARFAIPLEQRDELTADETERLLHAWQAEYAGRLTEWNAGSAVLHALLRHGHAAAWDIVAVYGLRAYGVLSDVPTAQGLRVVREAALAGDRGALRAWLSLHRTLHEPDAVRAASALAAELTAHGASESSLRGLYEALIGAAVTDRRRDTGAGPGSVDLHAGLAAVRFSTDERLPHALRVLAAAAARDRAELVREEALRPGSALLTGTEQSEAPAALDRYEAARDALLSATGPDLDTYEGALCTVWHHYRTLTDADAHWLRARVADPGTGLQGLGFCLELLHAHGLAGRHEIEALLPHRLKDLTKKYETTYTEWRHPLVTLTCLALDLDHPEAGRLVSWWNRARPVWKDRLRLLTHLGAPDETKAAELWDFVTSPAHDVGQLMTYVLVRARLDGEHPLLVADRLIGAPGIRDRVLHRVLLGVADPAQPLWHYAVKSGSRSWWQRAREVAEDTRLSSEGRAIGLRAARDHALIRYPDRLKPPPSEAERAEALAWLTGHVES</sequence>
<proteinExistence type="predicted"/>
<name>A0A9X5CKZ5_9ACTN</name>
<organism evidence="1 2">
    <name type="scientific">Actinospica acidiphila</name>
    <dbReference type="NCBI Taxonomy" id="304899"/>
    <lineage>
        <taxon>Bacteria</taxon>
        <taxon>Bacillati</taxon>
        <taxon>Actinomycetota</taxon>
        <taxon>Actinomycetes</taxon>
        <taxon>Catenulisporales</taxon>
        <taxon>Actinospicaceae</taxon>
        <taxon>Actinospica</taxon>
    </lineage>
</organism>
<evidence type="ECO:0000313" key="1">
    <source>
        <dbReference type="EMBL" id="NEC49948.1"/>
    </source>
</evidence>
<dbReference type="EMBL" id="JAAGNA010000535">
    <property type="protein sequence ID" value="NEC49948.1"/>
    <property type="molecule type" value="Genomic_DNA"/>
</dbReference>
<gene>
    <name evidence="1" type="ORF">G3I18_15370</name>
</gene>